<sequence length="243" mass="28118">MRVLVNKQFCVDFSCSEKDLAENLFVTEPSSENSRYKARAKGNIVCYDGKVYVRTENEKLTKKLEETYANKKADWFLEMDNLKILSEELTSFDLEIADINPFFIPIREKFTSTVLDERFVFIEKEDILTFKEDKRITEAFCYLEKDPDQIGLGYYEDGELKAICGANWNGKYTWEIGIEILDAQFESRGIATELVHRLTSKIIAENPEILIVYSTSFSHIKSMNVAINAGFKLGWTEISFKQK</sequence>
<dbReference type="InterPro" id="IPR016181">
    <property type="entry name" value="Acyl_CoA_acyltransferase"/>
</dbReference>
<dbReference type="GO" id="GO:0016740">
    <property type="term" value="F:transferase activity"/>
    <property type="evidence" value="ECO:0007669"/>
    <property type="project" value="UniProtKB-KW"/>
</dbReference>
<evidence type="ECO:0000313" key="1">
    <source>
        <dbReference type="EMBL" id="QIL47611.1"/>
    </source>
</evidence>
<keyword evidence="2" id="KW-1185">Reference proteome</keyword>
<gene>
    <name evidence="1" type="ORF">G7082_03195</name>
</gene>
<protein>
    <submittedName>
        <fullName evidence="1">GNAT family N-acetyltransferase</fullName>
    </submittedName>
</protein>
<dbReference type="KEGG" id="vhy:G7082_03195"/>
<dbReference type="AlphaFoldDB" id="A0A6G8ARB2"/>
<proteinExistence type="predicted"/>
<dbReference type="SUPFAM" id="SSF55729">
    <property type="entry name" value="Acyl-CoA N-acyltransferases (Nat)"/>
    <property type="match status" value="1"/>
</dbReference>
<dbReference type="Gene3D" id="3.40.630.30">
    <property type="match status" value="1"/>
</dbReference>
<dbReference type="RefSeq" id="WP_166033783.1">
    <property type="nucleotide sequence ID" value="NZ_CP049887.1"/>
</dbReference>
<keyword evidence="1" id="KW-0808">Transferase</keyword>
<dbReference type="Proteomes" id="UP000501747">
    <property type="component" value="Chromosome"/>
</dbReference>
<accession>A0A6G8ARB2</accession>
<name>A0A6G8ARB2_9ENTE</name>
<dbReference type="EMBL" id="CP049887">
    <property type="protein sequence ID" value="QIL47611.1"/>
    <property type="molecule type" value="Genomic_DNA"/>
</dbReference>
<reference evidence="1 2" key="1">
    <citation type="submission" date="2020-03" db="EMBL/GenBank/DDBJ databases">
        <title>Vagococcus sp. nov., isolated from beetles.</title>
        <authorList>
            <person name="Hyun D.-W."/>
            <person name="Bae J.-W."/>
        </authorList>
    </citation>
    <scope>NUCLEOTIDE SEQUENCE [LARGE SCALE GENOMIC DNA]</scope>
    <source>
        <strain evidence="1 2">HDW17B</strain>
    </source>
</reference>
<evidence type="ECO:0000313" key="2">
    <source>
        <dbReference type="Proteomes" id="UP000501747"/>
    </source>
</evidence>
<organism evidence="1 2">
    <name type="scientific">Vagococcus hydrophili</name>
    <dbReference type="NCBI Taxonomy" id="2714947"/>
    <lineage>
        <taxon>Bacteria</taxon>
        <taxon>Bacillati</taxon>
        <taxon>Bacillota</taxon>
        <taxon>Bacilli</taxon>
        <taxon>Lactobacillales</taxon>
        <taxon>Enterococcaceae</taxon>
        <taxon>Vagococcus</taxon>
    </lineage>
</organism>